<dbReference type="KEGG" id="bbel:109480425"/>
<evidence type="ECO:0000313" key="2">
    <source>
        <dbReference type="RefSeq" id="XP_019638174.1"/>
    </source>
</evidence>
<dbReference type="AlphaFoldDB" id="A0A6P4ZW05"/>
<sequence length="168" mass="18282">MRAELRILNKALEEFFEKCRLVCKGGSGAGGIKIDGIGKITFRTEESGEAINVEADLTTLVENFSKLQISAAVTSVEAIQDDLDKIVAKLIALKALLEEIKGGKDMLMLALEAIIEKYKKVTIIEIDIKGSGGGGIPSLDQILVLVRKENAHLVAQFEAEWKAKVKFP</sequence>
<proteinExistence type="predicted"/>
<dbReference type="RefSeq" id="XP_019638174.1">
    <property type="nucleotide sequence ID" value="XM_019782615.1"/>
</dbReference>
<evidence type="ECO:0000313" key="1">
    <source>
        <dbReference type="Proteomes" id="UP000515135"/>
    </source>
</evidence>
<organism evidence="1 2">
    <name type="scientific">Branchiostoma belcheri</name>
    <name type="common">Amphioxus</name>
    <dbReference type="NCBI Taxonomy" id="7741"/>
    <lineage>
        <taxon>Eukaryota</taxon>
        <taxon>Metazoa</taxon>
        <taxon>Chordata</taxon>
        <taxon>Cephalochordata</taxon>
        <taxon>Leptocardii</taxon>
        <taxon>Amphioxiformes</taxon>
        <taxon>Branchiostomatidae</taxon>
        <taxon>Branchiostoma</taxon>
    </lineage>
</organism>
<dbReference type="OrthoDB" id="10454782at2759"/>
<dbReference type="Proteomes" id="UP000515135">
    <property type="component" value="Unplaced"/>
</dbReference>
<protein>
    <submittedName>
        <fullName evidence="2">Uncharacterized protein LOC109480425</fullName>
    </submittedName>
</protein>
<dbReference type="GeneID" id="109480425"/>
<accession>A0A6P4ZW05</accession>
<reference evidence="2" key="1">
    <citation type="submission" date="2025-08" db="UniProtKB">
        <authorList>
            <consortium name="RefSeq"/>
        </authorList>
    </citation>
    <scope>IDENTIFICATION</scope>
    <source>
        <tissue evidence="2">Gonad</tissue>
    </source>
</reference>
<gene>
    <name evidence="2" type="primary">LOC109480425</name>
</gene>
<name>A0A6P4ZW05_BRABE</name>
<keyword evidence="1" id="KW-1185">Reference proteome</keyword>